<dbReference type="PANTHER" id="PTHR37981:SF1">
    <property type="entry name" value="SGNH HYDROLASE-TYPE ESTERASE DOMAIN-CONTAINING PROTEIN"/>
    <property type="match status" value="1"/>
</dbReference>
<feature type="chain" id="PRO_5047485160" evidence="1">
    <location>
        <begin position="29"/>
        <end position="291"/>
    </location>
</feature>
<dbReference type="CDD" id="cd01823">
    <property type="entry name" value="SEST_like"/>
    <property type="match status" value="1"/>
</dbReference>
<keyword evidence="1" id="KW-0732">Signal</keyword>
<sequence length="291" mass="29376">MKRRSLAALAALALSAAALFGASPAALAAPDGAPYVALGDSIAAGTGNKPYSDPTCLRSKKAYPEVVAAQLGVPVVSAACAGATTEGVLQQVALLDAAGALGADTRLVTITVGANDVGWQQVLLACSNAGTPAACQAAGGQMMLAIANLGPKLDAVHQAVRAAAPQALIAFADYPVLFGEFTGTCSIGNYDGTPVKVTAAQAAAANAALIELILKIQETVYDMPPAGDSNVGFVEVAEGMYAHGLCGTGDRWISGFVRGEPVFARSLHPNSAGQQAYGEIVASALYWVFPE</sequence>
<protein>
    <submittedName>
        <fullName evidence="3">SGNH/GDSL hydrolase family protein</fullName>
    </submittedName>
</protein>
<evidence type="ECO:0000259" key="2">
    <source>
        <dbReference type="Pfam" id="PF13472"/>
    </source>
</evidence>
<dbReference type="GO" id="GO:0016787">
    <property type="term" value="F:hydrolase activity"/>
    <property type="evidence" value="ECO:0007669"/>
    <property type="project" value="UniProtKB-KW"/>
</dbReference>
<keyword evidence="4" id="KW-1185">Reference proteome</keyword>
<dbReference type="PANTHER" id="PTHR37981">
    <property type="entry name" value="LIPASE 2"/>
    <property type="match status" value="1"/>
</dbReference>
<dbReference type="InterPro" id="IPR036514">
    <property type="entry name" value="SGNH_hydro_sf"/>
</dbReference>
<dbReference type="InterPro" id="IPR013830">
    <property type="entry name" value="SGNH_hydro"/>
</dbReference>
<reference evidence="3 4" key="1">
    <citation type="submission" date="2020-08" db="EMBL/GenBank/DDBJ databases">
        <title>A Genomic Blueprint of the Chicken Gut Microbiome.</title>
        <authorList>
            <person name="Gilroy R."/>
            <person name="Ravi A."/>
            <person name="Getino M."/>
            <person name="Pursley I."/>
            <person name="Horton D.L."/>
            <person name="Alikhan N.-F."/>
            <person name="Baker D."/>
            <person name="Gharbi K."/>
            <person name="Hall N."/>
            <person name="Watson M."/>
            <person name="Adriaenssens E.M."/>
            <person name="Foster-Nyarko E."/>
            <person name="Jarju S."/>
            <person name="Secka A."/>
            <person name="Antonio M."/>
            <person name="Oren A."/>
            <person name="Chaudhuri R."/>
            <person name="La Ragione R.M."/>
            <person name="Hildebrand F."/>
            <person name="Pallen M.J."/>
        </authorList>
    </citation>
    <scope>NUCLEOTIDE SEQUENCE [LARGE SCALE GENOMIC DNA]</scope>
    <source>
        <strain evidence="3 4">Sa1CUA4</strain>
    </source>
</reference>
<gene>
    <name evidence="3" type="ORF">H9622_06075</name>
</gene>
<dbReference type="EMBL" id="JACSPM010000001">
    <property type="protein sequence ID" value="MBD8023160.1"/>
    <property type="molecule type" value="Genomic_DNA"/>
</dbReference>
<evidence type="ECO:0000313" key="4">
    <source>
        <dbReference type="Proteomes" id="UP000602532"/>
    </source>
</evidence>
<comment type="caution">
    <text evidence="3">The sequence shown here is derived from an EMBL/GenBank/DDBJ whole genome shotgun (WGS) entry which is preliminary data.</text>
</comment>
<dbReference type="Proteomes" id="UP000602532">
    <property type="component" value="Unassembled WGS sequence"/>
</dbReference>
<evidence type="ECO:0000313" key="3">
    <source>
        <dbReference type="EMBL" id="MBD8023160.1"/>
    </source>
</evidence>
<organism evidence="3 4">
    <name type="scientific">Microbacterium gallinarum</name>
    <dbReference type="NCBI Taxonomy" id="2762209"/>
    <lineage>
        <taxon>Bacteria</taxon>
        <taxon>Bacillati</taxon>
        <taxon>Actinomycetota</taxon>
        <taxon>Actinomycetes</taxon>
        <taxon>Micrococcales</taxon>
        <taxon>Microbacteriaceae</taxon>
        <taxon>Microbacterium</taxon>
    </lineage>
</organism>
<feature type="signal peptide" evidence="1">
    <location>
        <begin position="1"/>
        <end position="28"/>
    </location>
</feature>
<accession>A0ABR8X1L0</accession>
<dbReference type="SUPFAM" id="SSF52266">
    <property type="entry name" value="SGNH hydrolase"/>
    <property type="match status" value="1"/>
</dbReference>
<name>A0ABR8X1L0_9MICO</name>
<dbReference type="Gene3D" id="3.40.50.1110">
    <property type="entry name" value="SGNH hydrolase"/>
    <property type="match status" value="1"/>
</dbReference>
<proteinExistence type="predicted"/>
<feature type="domain" description="SGNH hydrolase-type esterase" evidence="2">
    <location>
        <begin position="37"/>
        <end position="276"/>
    </location>
</feature>
<dbReference type="InterPro" id="IPR037460">
    <property type="entry name" value="SEST-like"/>
</dbReference>
<keyword evidence="3" id="KW-0378">Hydrolase</keyword>
<evidence type="ECO:0000256" key="1">
    <source>
        <dbReference type="SAM" id="SignalP"/>
    </source>
</evidence>
<dbReference type="RefSeq" id="WP_191765192.1">
    <property type="nucleotide sequence ID" value="NZ_JACSPM010000001.1"/>
</dbReference>
<dbReference type="Pfam" id="PF13472">
    <property type="entry name" value="Lipase_GDSL_2"/>
    <property type="match status" value="1"/>
</dbReference>